<evidence type="ECO:0000259" key="17">
    <source>
        <dbReference type="Pfam" id="PF25597"/>
    </source>
</evidence>
<keyword evidence="10" id="KW-0460">Magnesium</keyword>
<evidence type="ECO:0000256" key="13">
    <source>
        <dbReference type="ARBA" id="ARBA00022932"/>
    </source>
</evidence>
<dbReference type="Pfam" id="PF22936">
    <property type="entry name" value="Pol_BBD"/>
    <property type="match status" value="1"/>
</dbReference>
<protein>
    <submittedName>
        <fullName evidence="18">Uncharacterized protein</fullName>
    </submittedName>
</protein>
<dbReference type="AlphaFoldDB" id="A0A2N5UHY9"/>
<evidence type="ECO:0000256" key="1">
    <source>
        <dbReference type="ARBA" id="ARBA00002180"/>
    </source>
</evidence>
<feature type="domain" description="Retroviral polymerase SH3-like" evidence="17">
    <location>
        <begin position="365"/>
        <end position="423"/>
    </location>
</feature>
<dbReference type="GO" id="GO:0005524">
    <property type="term" value="F:ATP binding"/>
    <property type="evidence" value="ECO:0007669"/>
    <property type="project" value="UniProtKB-KW"/>
</dbReference>
<proteinExistence type="predicted"/>
<evidence type="ECO:0000256" key="15">
    <source>
        <dbReference type="SAM" id="MobiDB-lite"/>
    </source>
</evidence>
<accession>A0A2N5UHY9</accession>
<evidence type="ECO:0000256" key="2">
    <source>
        <dbReference type="ARBA" id="ARBA00022670"/>
    </source>
</evidence>
<evidence type="ECO:0000256" key="5">
    <source>
        <dbReference type="ARBA" id="ARBA00022723"/>
    </source>
</evidence>
<dbReference type="GO" id="GO:0004519">
    <property type="term" value="F:endonuclease activity"/>
    <property type="evidence" value="ECO:0007669"/>
    <property type="project" value="UniProtKB-KW"/>
</dbReference>
<dbReference type="GO" id="GO:0008233">
    <property type="term" value="F:peptidase activity"/>
    <property type="evidence" value="ECO:0007669"/>
    <property type="project" value="UniProtKB-KW"/>
</dbReference>
<dbReference type="Proteomes" id="UP000235388">
    <property type="component" value="Unassembled WGS sequence"/>
</dbReference>
<keyword evidence="8" id="KW-0378">Hydrolase</keyword>
<dbReference type="GO" id="GO:0015074">
    <property type="term" value="P:DNA integration"/>
    <property type="evidence" value="ECO:0007669"/>
    <property type="project" value="UniProtKB-KW"/>
</dbReference>
<gene>
    <name evidence="18" type="ORF">PCANC_19655</name>
</gene>
<keyword evidence="13" id="KW-0239">DNA-directed DNA polymerase</keyword>
<evidence type="ECO:0000313" key="18">
    <source>
        <dbReference type="EMBL" id="PLW37361.1"/>
    </source>
</evidence>
<dbReference type="InterPro" id="IPR054722">
    <property type="entry name" value="PolX-like_BBD"/>
</dbReference>
<dbReference type="EMBL" id="PGCJ01000223">
    <property type="protein sequence ID" value="PLW37361.1"/>
    <property type="molecule type" value="Genomic_DNA"/>
</dbReference>
<keyword evidence="2" id="KW-0645">Protease</keyword>
<feature type="region of interest" description="Disordered" evidence="15">
    <location>
        <begin position="490"/>
        <end position="524"/>
    </location>
</feature>
<evidence type="ECO:0000256" key="12">
    <source>
        <dbReference type="ARBA" id="ARBA00022918"/>
    </source>
</evidence>
<feature type="domain" description="Retrovirus-related Pol polyprotein from transposon TNT 1-94-like beta-barrel" evidence="16">
    <location>
        <begin position="156"/>
        <end position="223"/>
    </location>
</feature>
<organism evidence="18 19">
    <name type="scientific">Puccinia coronata f. sp. avenae</name>
    <dbReference type="NCBI Taxonomy" id="200324"/>
    <lineage>
        <taxon>Eukaryota</taxon>
        <taxon>Fungi</taxon>
        <taxon>Dikarya</taxon>
        <taxon>Basidiomycota</taxon>
        <taxon>Pucciniomycotina</taxon>
        <taxon>Pucciniomycetes</taxon>
        <taxon>Pucciniales</taxon>
        <taxon>Pucciniaceae</taxon>
        <taxon>Puccinia</taxon>
    </lineage>
</organism>
<dbReference type="GO" id="GO:0003964">
    <property type="term" value="F:RNA-directed DNA polymerase activity"/>
    <property type="evidence" value="ECO:0007669"/>
    <property type="project" value="UniProtKB-KW"/>
</dbReference>
<keyword evidence="11" id="KW-0229">DNA integration</keyword>
<dbReference type="GO" id="GO:0006310">
    <property type="term" value="P:DNA recombination"/>
    <property type="evidence" value="ECO:0007669"/>
    <property type="project" value="UniProtKB-KW"/>
</dbReference>
<dbReference type="GO" id="GO:0046872">
    <property type="term" value="F:metal ion binding"/>
    <property type="evidence" value="ECO:0007669"/>
    <property type="project" value="UniProtKB-KW"/>
</dbReference>
<keyword evidence="19" id="KW-1185">Reference proteome</keyword>
<dbReference type="OrthoDB" id="3782245at2759"/>
<keyword evidence="12" id="KW-0695">RNA-directed DNA polymerase</keyword>
<keyword evidence="4" id="KW-0540">Nuclease</keyword>
<feature type="compositionally biased region" description="Polar residues" evidence="15">
    <location>
        <begin position="73"/>
        <end position="83"/>
    </location>
</feature>
<dbReference type="PANTHER" id="PTHR42648:SF11">
    <property type="entry name" value="TRANSPOSON TY4-P GAG-POL POLYPROTEIN"/>
    <property type="match status" value="1"/>
</dbReference>
<evidence type="ECO:0000256" key="8">
    <source>
        <dbReference type="ARBA" id="ARBA00022801"/>
    </source>
</evidence>
<evidence type="ECO:0000256" key="7">
    <source>
        <dbReference type="ARBA" id="ARBA00022759"/>
    </source>
</evidence>
<evidence type="ECO:0000256" key="11">
    <source>
        <dbReference type="ARBA" id="ARBA00022908"/>
    </source>
</evidence>
<evidence type="ECO:0000256" key="14">
    <source>
        <dbReference type="ARBA" id="ARBA00023172"/>
    </source>
</evidence>
<comment type="function">
    <text evidence="1">The aspartyl protease (PR) mediates the proteolytic cleavages of the Gag and Gag-Pol polyproteins after assembly of the VLP.</text>
</comment>
<evidence type="ECO:0000313" key="19">
    <source>
        <dbReference type="Proteomes" id="UP000235388"/>
    </source>
</evidence>
<dbReference type="InterPro" id="IPR057670">
    <property type="entry name" value="SH3_retrovirus"/>
</dbReference>
<comment type="caution">
    <text evidence="18">The sequence shown here is derived from an EMBL/GenBank/DDBJ whole genome shotgun (WGS) entry which is preliminary data.</text>
</comment>
<dbReference type="GO" id="GO:0003887">
    <property type="term" value="F:DNA-directed DNA polymerase activity"/>
    <property type="evidence" value="ECO:0007669"/>
    <property type="project" value="UniProtKB-KW"/>
</dbReference>
<sequence length="585" mass="64434">MFAYVAGMEAVLAEFSAMGLDMPLKILSCAIIAKITPMSQSRKKAPWLLYTIKPRLKHPTIKQAGKLRRESKQTSTPAKTAATTHDKSNCWTIHPDKYKAAQAAKEQGTSLITTVQQPAAPQAAAQQSGNAVGNIMRPAFSYYTGTLAPIGLPHMVLDSGASHHMLNDSRYFTSLSPIAIDITTGNRSDGNQLKAVAQGTAAIQVGNGQIIHLRDALLTPKLYRRPAGFQVQINGQLTFEVNTANLIFEMVADKRGPGNALTKQAEGGLHGKMTRQPFDSHFQPAEAPLQVVHADLKSNALEAISKFKAFFENQTNKTIKKLLSDGGATAATTNCLPLLAKSKATPLKLMFKTKPNMNFFKPFGCRVWAVKPKPNRDVKFGLLAWDGILLGYKNDYSAYRFYRLEDKQIIPAKHTYFDEADFPMGPAAGCATMPYGVNKMPSFNAACPLPYAKEETDVPPIEDQTQLDLDEQEELAQIKDHLDVLRRRVQQGATGAQPASIPDKADQVSRPIVQQGDPVKPLSSNIDVRNIRTDRRQQAYIVTALVDPKNHKQAMGSPEQKDWREAKLKEISNMLQHKVHSTAKQ</sequence>
<evidence type="ECO:0000256" key="4">
    <source>
        <dbReference type="ARBA" id="ARBA00022722"/>
    </source>
</evidence>
<evidence type="ECO:0000256" key="3">
    <source>
        <dbReference type="ARBA" id="ARBA00022695"/>
    </source>
</evidence>
<dbReference type="PANTHER" id="PTHR42648">
    <property type="entry name" value="TRANSPOSASE, PUTATIVE-RELATED"/>
    <property type="match status" value="1"/>
</dbReference>
<dbReference type="InterPro" id="IPR039537">
    <property type="entry name" value="Retrotran_Ty1/copia-like"/>
</dbReference>
<evidence type="ECO:0000256" key="6">
    <source>
        <dbReference type="ARBA" id="ARBA00022741"/>
    </source>
</evidence>
<keyword evidence="6" id="KW-0547">Nucleotide-binding</keyword>
<keyword evidence="5" id="KW-0479">Metal-binding</keyword>
<evidence type="ECO:0000256" key="10">
    <source>
        <dbReference type="ARBA" id="ARBA00022842"/>
    </source>
</evidence>
<evidence type="ECO:0000259" key="16">
    <source>
        <dbReference type="Pfam" id="PF22936"/>
    </source>
</evidence>
<dbReference type="GO" id="GO:0006508">
    <property type="term" value="P:proteolysis"/>
    <property type="evidence" value="ECO:0007669"/>
    <property type="project" value="UniProtKB-KW"/>
</dbReference>
<dbReference type="Pfam" id="PF25597">
    <property type="entry name" value="SH3_retrovirus"/>
    <property type="match status" value="1"/>
</dbReference>
<keyword evidence="3" id="KW-0548">Nucleotidyltransferase</keyword>
<keyword evidence="7" id="KW-0255">Endonuclease</keyword>
<name>A0A2N5UHY9_9BASI</name>
<feature type="region of interest" description="Disordered" evidence="15">
    <location>
        <begin position="66"/>
        <end position="86"/>
    </location>
</feature>
<evidence type="ECO:0000256" key="9">
    <source>
        <dbReference type="ARBA" id="ARBA00022840"/>
    </source>
</evidence>
<reference evidence="18 19" key="1">
    <citation type="submission" date="2017-11" db="EMBL/GenBank/DDBJ databases">
        <title>De novo assembly and phasing of dikaryotic genomes from two isolates of Puccinia coronata f. sp. avenae, the causal agent of oat crown rust.</title>
        <authorList>
            <person name="Miller M.E."/>
            <person name="Zhang Y."/>
            <person name="Omidvar V."/>
            <person name="Sperschneider J."/>
            <person name="Schwessinger B."/>
            <person name="Raley C."/>
            <person name="Palmer J.M."/>
            <person name="Garnica D."/>
            <person name="Upadhyaya N."/>
            <person name="Rathjen J."/>
            <person name="Taylor J.M."/>
            <person name="Park R.F."/>
            <person name="Dodds P.N."/>
            <person name="Hirsch C.D."/>
            <person name="Kianian S.F."/>
            <person name="Figueroa M."/>
        </authorList>
    </citation>
    <scope>NUCLEOTIDE SEQUENCE [LARGE SCALE GENOMIC DNA]</scope>
    <source>
        <strain evidence="18">12NC29</strain>
    </source>
</reference>
<keyword evidence="14" id="KW-0233">DNA recombination</keyword>
<keyword evidence="13" id="KW-0808">Transferase</keyword>
<dbReference type="STRING" id="200324.A0A2N5UHY9"/>
<keyword evidence="9" id="KW-0067">ATP-binding</keyword>